<proteinExistence type="predicted"/>
<dbReference type="EMBL" id="GL377575">
    <property type="protein sequence ID" value="EFJ30327.1"/>
    <property type="molecule type" value="Genomic_DNA"/>
</dbReference>
<name>D8RAI3_SELML</name>
<feature type="domain" description="Myb-like" evidence="2">
    <location>
        <begin position="11"/>
        <end position="72"/>
    </location>
</feature>
<evidence type="ECO:0000313" key="3">
    <source>
        <dbReference type="EMBL" id="EFJ30327.1"/>
    </source>
</evidence>
<keyword evidence="4" id="KW-1185">Reference proteome</keyword>
<dbReference type="InterPro" id="IPR044822">
    <property type="entry name" value="Myb_DNA-bind_4"/>
</dbReference>
<dbReference type="Proteomes" id="UP000001514">
    <property type="component" value="Unassembled WGS sequence"/>
</dbReference>
<dbReference type="InterPro" id="IPR009057">
    <property type="entry name" value="Homeodomain-like_sf"/>
</dbReference>
<dbReference type="STRING" id="88036.D8RAI3"/>
<dbReference type="InterPro" id="IPR001005">
    <property type="entry name" value="SANT/Myb"/>
</dbReference>
<dbReference type="Gene3D" id="1.10.10.60">
    <property type="entry name" value="Homeodomain-like"/>
    <property type="match status" value="1"/>
</dbReference>
<sequence>MATAAAGEYHKKRKRGKNWSNQEAILLIEAKDATSREGMGASAKWQAVADHLESQGVLRDVEQCRSKWENMLGDYRSILEHERRGSSSYFALTKEQKKDLRLPAKFSQDMFQLLQRTVTRGEADMDALPVVNAAAPFVPGDSFSSEEVPGPGETPSLLQFREVGSSGTGATATATADPNPPAPHAATPNAAAATATTKRKLRSIAAEPGSGSFELVAKAISESQEKILAFLQEREERRIEIEERKLSRMDELFELLSNMAHTWKTLSERMLVNSSR</sequence>
<dbReference type="Gramene" id="EFJ30327">
    <property type="protein sequence ID" value="EFJ30327"/>
    <property type="gene ID" value="SELMODRAFT_440253"/>
</dbReference>
<gene>
    <name evidence="3" type="ORF">SELMODRAFT_440253</name>
</gene>
<evidence type="ECO:0000313" key="4">
    <source>
        <dbReference type="Proteomes" id="UP000001514"/>
    </source>
</evidence>
<dbReference type="OrthoDB" id="1927263at2759"/>
<protein>
    <recommendedName>
        <fullName evidence="2">Myb-like domain-containing protein</fullName>
    </recommendedName>
</protein>
<dbReference type="PANTHER" id="PTHR33492:SF4">
    <property type="entry name" value="OS02G0174300 PROTEIN"/>
    <property type="match status" value="1"/>
</dbReference>
<dbReference type="AlphaFoldDB" id="D8RAI3"/>
<dbReference type="eggNOG" id="ENOG502QTXI">
    <property type="taxonomic scope" value="Eukaryota"/>
</dbReference>
<dbReference type="Pfam" id="PF13837">
    <property type="entry name" value="Myb_DNA-bind_4"/>
    <property type="match status" value="1"/>
</dbReference>
<reference evidence="3 4" key="1">
    <citation type="journal article" date="2011" name="Science">
        <title>The Selaginella genome identifies genetic changes associated with the evolution of vascular plants.</title>
        <authorList>
            <person name="Banks J.A."/>
            <person name="Nishiyama T."/>
            <person name="Hasebe M."/>
            <person name="Bowman J.L."/>
            <person name="Gribskov M."/>
            <person name="dePamphilis C."/>
            <person name="Albert V.A."/>
            <person name="Aono N."/>
            <person name="Aoyama T."/>
            <person name="Ambrose B.A."/>
            <person name="Ashton N.W."/>
            <person name="Axtell M.J."/>
            <person name="Barker E."/>
            <person name="Barker M.S."/>
            <person name="Bennetzen J.L."/>
            <person name="Bonawitz N.D."/>
            <person name="Chapple C."/>
            <person name="Cheng C."/>
            <person name="Correa L.G."/>
            <person name="Dacre M."/>
            <person name="DeBarry J."/>
            <person name="Dreyer I."/>
            <person name="Elias M."/>
            <person name="Engstrom E.M."/>
            <person name="Estelle M."/>
            <person name="Feng L."/>
            <person name="Finet C."/>
            <person name="Floyd S.K."/>
            <person name="Frommer W.B."/>
            <person name="Fujita T."/>
            <person name="Gramzow L."/>
            <person name="Gutensohn M."/>
            <person name="Harholt J."/>
            <person name="Hattori M."/>
            <person name="Heyl A."/>
            <person name="Hirai T."/>
            <person name="Hiwatashi Y."/>
            <person name="Ishikawa M."/>
            <person name="Iwata M."/>
            <person name="Karol K.G."/>
            <person name="Koehler B."/>
            <person name="Kolukisaoglu U."/>
            <person name="Kubo M."/>
            <person name="Kurata T."/>
            <person name="Lalonde S."/>
            <person name="Li K."/>
            <person name="Li Y."/>
            <person name="Litt A."/>
            <person name="Lyons E."/>
            <person name="Manning G."/>
            <person name="Maruyama T."/>
            <person name="Michael T.P."/>
            <person name="Mikami K."/>
            <person name="Miyazaki S."/>
            <person name="Morinaga S."/>
            <person name="Murata T."/>
            <person name="Mueller-Roeber B."/>
            <person name="Nelson D.R."/>
            <person name="Obara M."/>
            <person name="Oguri Y."/>
            <person name="Olmstead R.G."/>
            <person name="Onodera N."/>
            <person name="Petersen B.L."/>
            <person name="Pils B."/>
            <person name="Prigge M."/>
            <person name="Rensing S.A."/>
            <person name="Riano-Pachon D.M."/>
            <person name="Roberts A.W."/>
            <person name="Sato Y."/>
            <person name="Scheller H.V."/>
            <person name="Schulz B."/>
            <person name="Schulz C."/>
            <person name="Shakirov E.V."/>
            <person name="Shibagaki N."/>
            <person name="Shinohara N."/>
            <person name="Shippen D.E."/>
            <person name="Soerensen I."/>
            <person name="Sotooka R."/>
            <person name="Sugimoto N."/>
            <person name="Sugita M."/>
            <person name="Sumikawa N."/>
            <person name="Tanurdzic M."/>
            <person name="Theissen G."/>
            <person name="Ulvskov P."/>
            <person name="Wakazuki S."/>
            <person name="Weng J.K."/>
            <person name="Willats W.W."/>
            <person name="Wipf D."/>
            <person name="Wolf P.G."/>
            <person name="Yang L."/>
            <person name="Zimmer A.D."/>
            <person name="Zhu Q."/>
            <person name="Mitros T."/>
            <person name="Hellsten U."/>
            <person name="Loque D."/>
            <person name="Otillar R."/>
            <person name="Salamov A."/>
            <person name="Schmutz J."/>
            <person name="Shapiro H."/>
            <person name="Lindquist E."/>
            <person name="Lucas S."/>
            <person name="Rokhsar D."/>
            <person name="Grigoriev I.V."/>
        </authorList>
    </citation>
    <scope>NUCLEOTIDE SEQUENCE [LARGE SCALE GENOMIC DNA]</scope>
</reference>
<evidence type="ECO:0000259" key="2">
    <source>
        <dbReference type="PROSITE" id="PS50090"/>
    </source>
</evidence>
<accession>D8RAI3</accession>
<dbReference type="KEGG" id="smo:SELMODRAFT_440253"/>
<dbReference type="SUPFAM" id="SSF46689">
    <property type="entry name" value="Homeodomain-like"/>
    <property type="match status" value="1"/>
</dbReference>
<dbReference type="PANTHER" id="PTHR33492">
    <property type="entry name" value="OSJNBA0043A12.37 PROTEIN-RELATED"/>
    <property type="match status" value="1"/>
</dbReference>
<organism evidence="4">
    <name type="scientific">Selaginella moellendorffii</name>
    <name type="common">Spikemoss</name>
    <dbReference type="NCBI Taxonomy" id="88036"/>
    <lineage>
        <taxon>Eukaryota</taxon>
        <taxon>Viridiplantae</taxon>
        <taxon>Streptophyta</taxon>
        <taxon>Embryophyta</taxon>
        <taxon>Tracheophyta</taxon>
        <taxon>Lycopodiopsida</taxon>
        <taxon>Selaginellales</taxon>
        <taxon>Selaginellaceae</taxon>
        <taxon>Selaginella</taxon>
    </lineage>
</organism>
<dbReference type="SMART" id="SM00717">
    <property type="entry name" value="SANT"/>
    <property type="match status" value="1"/>
</dbReference>
<dbReference type="PROSITE" id="PS50090">
    <property type="entry name" value="MYB_LIKE"/>
    <property type="match status" value="1"/>
</dbReference>
<evidence type="ECO:0000256" key="1">
    <source>
        <dbReference type="SAM" id="MobiDB-lite"/>
    </source>
</evidence>
<dbReference type="HOGENOM" id="CLU_1009711_0_0_1"/>
<feature type="region of interest" description="Disordered" evidence="1">
    <location>
        <begin position="164"/>
        <end position="191"/>
    </location>
</feature>
<dbReference type="InParanoid" id="D8RAI3"/>